<dbReference type="PROSITE" id="PS51294">
    <property type="entry name" value="HTH_MYB"/>
    <property type="match status" value="1"/>
</dbReference>
<reference evidence="9" key="1">
    <citation type="submission" date="2015-07" db="EMBL/GenBank/DDBJ databases">
        <title>Transcriptome Assembly of Anthurium amnicola.</title>
        <authorList>
            <person name="Suzuki J."/>
        </authorList>
    </citation>
    <scope>NUCLEOTIDE SEQUENCE</scope>
</reference>
<evidence type="ECO:0000313" key="9">
    <source>
        <dbReference type="EMBL" id="JAT58964.1"/>
    </source>
</evidence>
<feature type="domain" description="HTH myb-type" evidence="8">
    <location>
        <begin position="1"/>
        <end position="20"/>
    </location>
</feature>
<feature type="region of interest" description="Disordered" evidence="7">
    <location>
        <begin position="90"/>
        <end position="114"/>
    </location>
</feature>
<evidence type="ECO:0000259" key="8">
    <source>
        <dbReference type="PROSITE" id="PS51294"/>
    </source>
</evidence>
<name>A0A1D1YWG7_9ARAE</name>
<dbReference type="InterPro" id="IPR044676">
    <property type="entry name" value="EOBI/EOBII-like_plant"/>
</dbReference>
<proteinExistence type="predicted"/>
<organism evidence="9">
    <name type="scientific">Anthurium amnicola</name>
    <dbReference type="NCBI Taxonomy" id="1678845"/>
    <lineage>
        <taxon>Eukaryota</taxon>
        <taxon>Viridiplantae</taxon>
        <taxon>Streptophyta</taxon>
        <taxon>Embryophyta</taxon>
        <taxon>Tracheophyta</taxon>
        <taxon>Spermatophyta</taxon>
        <taxon>Magnoliopsida</taxon>
        <taxon>Liliopsida</taxon>
        <taxon>Araceae</taxon>
        <taxon>Pothoideae</taxon>
        <taxon>Potheae</taxon>
        <taxon>Anthurium</taxon>
    </lineage>
</organism>
<dbReference type="GO" id="GO:0043565">
    <property type="term" value="F:sequence-specific DNA binding"/>
    <property type="evidence" value="ECO:0007669"/>
    <property type="project" value="InterPro"/>
</dbReference>
<dbReference type="InterPro" id="IPR017930">
    <property type="entry name" value="Myb_dom"/>
</dbReference>
<protein>
    <submittedName>
        <fullName evidence="9">Myb-related protein 305</fullName>
    </submittedName>
</protein>
<dbReference type="AlphaFoldDB" id="A0A1D1YWG7"/>
<dbReference type="EMBL" id="GDJX01008972">
    <property type="protein sequence ID" value="JAT58964.1"/>
    <property type="molecule type" value="Transcribed_RNA"/>
</dbReference>
<keyword evidence="5" id="KW-0804">Transcription</keyword>
<dbReference type="PANTHER" id="PTHR45675:SF1">
    <property type="entry name" value="MYB TRANSCRIPTION FACTOR-RELATED"/>
    <property type="match status" value="1"/>
</dbReference>
<evidence type="ECO:0000256" key="4">
    <source>
        <dbReference type="ARBA" id="ARBA00023125"/>
    </source>
</evidence>
<evidence type="ECO:0000256" key="6">
    <source>
        <dbReference type="ARBA" id="ARBA00023242"/>
    </source>
</evidence>
<evidence type="ECO:0000256" key="7">
    <source>
        <dbReference type="SAM" id="MobiDB-lite"/>
    </source>
</evidence>
<evidence type="ECO:0000256" key="3">
    <source>
        <dbReference type="ARBA" id="ARBA00023015"/>
    </source>
</evidence>
<keyword evidence="6" id="KW-0539">Nucleus</keyword>
<evidence type="ECO:0000256" key="2">
    <source>
        <dbReference type="ARBA" id="ARBA00022737"/>
    </source>
</evidence>
<gene>
    <name evidence="9" type="primary">MYB305_1</name>
    <name evidence="9" type="ORF">g.116708</name>
</gene>
<dbReference type="PANTHER" id="PTHR45675">
    <property type="entry name" value="MYB TRANSCRIPTION FACTOR-RELATED-RELATED"/>
    <property type="match status" value="1"/>
</dbReference>
<comment type="subcellular location">
    <subcellularLocation>
        <location evidence="1">Nucleus</location>
    </subcellularLocation>
</comment>
<feature type="compositionally biased region" description="Low complexity" evidence="7">
    <location>
        <begin position="92"/>
        <end position="108"/>
    </location>
</feature>
<feature type="non-terminal residue" evidence="9">
    <location>
        <position position="1"/>
    </location>
</feature>
<keyword evidence="4" id="KW-0238">DNA-binding</keyword>
<dbReference type="GO" id="GO:0003700">
    <property type="term" value="F:DNA-binding transcription factor activity"/>
    <property type="evidence" value="ECO:0007669"/>
    <property type="project" value="InterPro"/>
</dbReference>
<evidence type="ECO:0000256" key="1">
    <source>
        <dbReference type="ARBA" id="ARBA00004123"/>
    </source>
</evidence>
<keyword evidence="2" id="KW-0677">Repeat</keyword>
<dbReference type="GO" id="GO:0005634">
    <property type="term" value="C:nucleus"/>
    <property type="evidence" value="ECO:0007669"/>
    <property type="project" value="UniProtKB-SubCell"/>
</dbReference>
<evidence type="ECO:0000256" key="5">
    <source>
        <dbReference type="ARBA" id="ARBA00023163"/>
    </source>
</evidence>
<accession>A0A1D1YWG7</accession>
<dbReference type="Gene3D" id="1.10.10.60">
    <property type="entry name" value="Homeodomain-like"/>
    <property type="match status" value="1"/>
</dbReference>
<keyword evidence="3" id="KW-0805">Transcription regulation</keyword>
<sequence length="201" mass="21603">PGRTDNEIKNYWRTRVQKHAKQLKCDVNSQQFKDAMRYLWMPRLMEKIRAASATPSSFSSAPAAASPCIAQTALPEPAQQPAAANLERVELSPDSSSVAGWSSDSSAGTHLLSPPASDVTDCDVAHGGDVGGYGTGDGFFPAVQMACGAGGHSASLLSPCGDFNQGWTEFEQGGWGTGEDFSPENLWIDDDDFWFLQQQLQ</sequence>